<dbReference type="PATRIC" id="fig|937777.3.peg.1856"/>
<gene>
    <name evidence="2" type="ordered locus">Deipe_1855</name>
</gene>
<dbReference type="EMBL" id="CP003382">
    <property type="protein sequence ID" value="AFZ67371.1"/>
    <property type="molecule type" value="Genomic_DNA"/>
</dbReference>
<dbReference type="GO" id="GO:0046872">
    <property type="term" value="F:metal ion binding"/>
    <property type="evidence" value="ECO:0007669"/>
    <property type="project" value="InterPro"/>
</dbReference>
<dbReference type="KEGG" id="dpd:Deipe_1855"/>
<reference evidence="3" key="1">
    <citation type="submission" date="2012-03" db="EMBL/GenBank/DDBJ databases">
        <title>Complete sequence of chromosome of Deinococcus peraridilitoris DSM 19664.</title>
        <authorList>
            <person name="Lucas S."/>
            <person name="Copeland A."/>
            <person name="Lapidus A."/>
            <person name="Glavina del Rio T."/>
            <person name="Dalin E."/>
            <person name="Tice H."/>
            <person name="Bruce D."/>
            <person name="Goodwin L."/>
            <person name="Pitluck S."/>
            <person name="Peters L."/>
            <person name="Mikhailova N."/>
            <person name="Lu M."/>
            <person name="Kyrpides N."/>
            <person name="Mavromatis K."/>
            <person name="Ivanova N."/>
            <person name="Brettin T."/>
            <person name="Detter J.C."/>
            <person name="Han C."/>
            <person name="Larimer F."/>
            <person name="Land M."/>
            <person name="Hauser L."/>
            <person name="Markowitz V."/>
            <person name="Cheng J.-F."/>
            <person name="Hugenholtz P."/>
            <person name="Woyke T."/>
            <person name="Wu D."/>
            <person name="Pukall R."/>
            <person name="Steenblock K."/>
            <person name="Brambilla E."/>
            <person name="Klenk H.-P."/>
            <person name="Eisen J.A."/>
        </authorList>
    </citation>
    <scope>NUCLEOTIDE SEQUENCE [LARGE SCALE GENOMIC DNA]</scope>
    <source>
        <strain evidence="3">DSM 19664 / LMG 22246 / CIP 109416 / KR-200</strain>
    </source>
</reference>
<evidence type="ECO:0000313" key="2">
    <source>
        <dbReference type="EMBL" id="AFZ67371.1"/>
    </source>
</evidence>
<sequence>MPLRSLPFGPWRVSGLIWLALDGVGHPLDAPDHSPWNTALPTLRPLIDAGQALDAHLHTEGLPQSATGQTSWLTGENAARVMKGHYGPRPGPTLRAMLERSLPVRLTRAGGRTELLNFYPSAYFERTRPPTRNPYGCFPWSVLQAGRTLNPAGFPLVAPTLGLTFEAPHAPTTGLDHLRTLGEALGHAALQADLLILDLWFSDFLGHAGGPGERSELHAAARAYLTRLDALLEGLSQTGARLVVTSDHGNFENLGIKTHTHARVPFAGAGVELPAADGITEGAQAIAGLLGL</sequence>
<protein>
    <submittedName>
        <fullName evidence="2">Putative AP superfamily protein</fullName>
    </submittedName>
</protein>
<dbReference type="Pfam" id="PF01676">
    <property type="entry name" value="Metalloenzyme"/>
    <property type="match status" value="1"/>
</dbReference>
<dbReference type="HOGENOM" id="CLU_079842_0_0_0"/>
<dbReference type="InterPro" id="IPR017850">
    <property type="entry name" value="Alkaline_phosphatase_core_sf"/>
</dbReference>
<evidence type="ECO:0000259" key="1">
    <source>
        <dbReference type="Pfam" id="PF01676"/>
    </source>
</evidence>
<name>L0A0J8_DEIPD</name>
<dbReference type="RefSeq" id="WP_015235676.1">
    <property type="nucleotide sequence ID" value="NC_019793.1"/>
</dbReference>
<dbReference type="eggNOG" id="COG0696">
    <property type="taxonomic scope" value="Bacteria"/>
</dbReference>
<dbReference type="STRING" id="937777.Deipe_1855"/>
<organism evidence="2 3">
    <name type="scientific">Deinococcus peraridilitoris (strain DSM 19664 / LMG 22246 / CIP 109416 / KR-200)</name>
    <dbReference type="NCBI Taxonomy" id="937777"/>
    <lineage>
        <taxon>Bacteria</taxon>
        <taxon>Thermotogati</taxon>
        <taxon>Deinococcota</taxon>
        <taxon>Deinococci</taxon>
        <taxon>Deinococcales</taxon>
        <taxon>Deinococcaceae</taxon>
        <taxon>Deinococcus</taxon>
    </lineage>
</organism>
<dbReference type="Proteomes" id="UP000010467">
    <property type="component" value="Chromosome"/>
</dbReference>
<dbReference type="SUPFAM" id="SSF53649">
    <property type="entry name" value="Alkaline phosphatase-like"/>
    <property type="match status" value="1"/>
</dbReference>
<proteinExistence type="predicted"/>
<dbReference type="Gene3D" id="3.40.720.10">
    <property type="entry name" value="Alkaline Phosphatase, subunit A"/>
    <property type="match status" value="1"/>
</dbReference>
<dbReference type="GO" id="GO:0003824">
    <property type="term" value="F:catalytic activity"/>
    <property type="evidence" value="ECO:0007669"/>
    <property type="project" value="InterPro"/>
</dbReference>
<dbReference type="AlphaFoldDB" id="L0A0J8"/>
<keyword evidence="3" id="KW-1185">Reference proteome</keyword>
<evidence type="ECO:0000313" key="3">
    <source>
        <dbReference type="Proteomes" id="UP000010467"/>
    </source>
</evidence>
<feature type="domain" description="Metalloenzyme" evidence="1">
    <location>
        <begin position="192"/>
        <end position="271"/>
    </location>
</feature>
<accession>L0A0J8</accession>
<dbReference type="InterPro" id="IPR006124">
    <property type="entry name" value="Metalloenzyme"/>
</dbReference>